<evidence type="ECO:0000256" key="6">
    <source>
        <dbReference type="SAM" id="MobiDB-lite"/>
    </source>
</evidence>
<dbReference type="GO" id="GO:0030544">
    <property type="term" value="F:Hsp70 protein binding"/>
    <property type="evidence" value="ECO:0007669"/>
    <property type="project" value="TreeGrafter"/>
</dbReference>
<reference evidence="9" key="1">
    <citation type="submission" date="2020-04" db="EMBL/GenBank/DDBJ databases">
        <authorList>
            <person name="Neveu A P."/>
        </authorList>
    </citation>
    <scope>NUCLEOTIDE SEQUENCE</scope>
    <source>
        <tissue evidence="9">Whole embryo</tissue>
    </source>
</reference>
<feature type="transmembrane region" description="Helical" evidence="7">
    <location>
        <begin position="244"/>
        <end position="265"/>
    </location>
</feature>
<dbReference type="EMBL" id="LR784579">
    <property type="protein sequence ID" value="CAB3238736.1"/>
    <property type="molecule type" value="mRNA"/>
</dbReference>
<evidence type="ECO:0000313" key="9">
    <source>
        <dbReference type="EMBL" id="CAB3238736.1"/>
    </source>
</evidence>
<evidence type="ECO:0000256" key="2">
    <source>
        <dbReference type="ARBA" id="ARBA00022692"/>
    </source>
</evidence>
<dbReference type="GO" id="GO:0005789">
    <property type="term" value="C:endoplasmic reticulum membrane"/>
    <property type="evidence" value="ECO:0007669"/>
    <property type="project" value="UniProtKB-SubCell"/>
</dbReference>
<evidence type="ECO:0000256" key="1">
    <source>
        <dbReference type="ARBA" id="ARBA00004389"/>
    </source>
</evidence>
<feature type="domain" description="J" evidence="8">
    <location>
        <begin position="108"/>
        <end position="172"/>
    </location>
</feature>
<name>A0A6F9DB07_9ASCI</name>
<evidence type="ECO:0000256" key="5">
    <source>
        <dbReference type="ARBA" id="ARBA00023136"/>
    </source>
</evidence>
<feature type="region of interest" description="Disordered" evidence="6">
    <location>
        <begin position="49"/>
        <end position="93"/>
    </location>
</feature>
<dbReference type="GO" id="GO:0071218">
    <property type="term" value="P:cellular response to misfolded protein"/>
    <property type="evidence" value="ECO:0007669"/>
    <property type="project" value="TreeGrafter"/>
</dbReference>
<protein>
    <submittedName>
        <fullName evidence="9">DnaJ homolog subfamily B member 14-like</fullName>
    </submittedName>
</protein>
<dbReference type="InterPro" id="IPR015399">
    <property type="entry name" value="DUF1977_DnaJ-like"/>
</dbReference>
<keyword evidence="2 7" id="KW-0812">Transmembrane</keyword>
<dbReference type="InterPro" id="IPR051100">
    <property type="entry name" value="DnaJ_subfamily_B/C"/>
</dbReference>
<comment type="subcellular location">
    <subcellularLocation>
        <location evidence="1">Endoplasmic reticulum membrane</location>
        <topology evidence="1">Single-pass membrane protein</topology>
    </subcellularLocation>
</comment>
<organism evidence="9">
    <name type="scientific">Phallusia mammillata</name>
    <dbReference type="NCBI Taxonomy" id="59560"/>
    <lineage>
        <taxon>Eukaryota</taxon>
        <taxon>Metazoa</taxon>
        <taxon>Chordata</taxon>
        <taxon>Tunicata</taxon>
        <taxon>Ascidiacea</taxon>
        <taxon>Phlebobranchia</taxon>
        <taxon>Ascidiidae</taxon>
        <taxon>Phallusia</taxon>
    </lineage>
</organism>
<gene>
    <name evidence="9" type="primary">Dnajb14</name>
</gene>
<dbReference type="PROSITE" id="PS00636">
    <property type="entry name" value="DNAJ_1"/>
    <property type="match status" value="1"/>
</dbReference>
<dbReference type="PANTHER" id="PTHR43908">
    <property type="entry name" value="AT29763P-RELATED"/>
    <property type="match status" value="1"/>
</dbReference>
<keyword evidence="3" id="KW-0256">Endoplasmic reticulum</keyword>
<dbReference type="SMART" id="SM00271">
    <property type="entry name" value="DnaJ"/>
    <property type="match status" value="1"/>
</dbReference>
<dbReference type="AlphaFoldDB" id="A0A6F9DB07"/>
<dbReference type="PRINTS" id="PR00625">
    <property type="entry name" value="JDOMAIN"/>
</dbReference>
<dbReference type="Pfam" id="PF09320">
    <property type="entry name" value="DUF1977"/>
    <property type="match status" value="1"/>
</dbReference>
<evidence type="ECO:0000256" key="4">
    <source>
        <dbReference type="ARBA" id="ARBA00022989"/>
    </source>
</evidence>
<keyword evidence="4 7" id="KW-1133">Transmembrane helix</keyword>
<evidence type="ECO:0000259" key="8">
    <source>
        <dbReference type="PROSITE" id="PS50076"/>
    </source>
</evidence>
<evidence type="ECO:0000256" key="7">
    <source>
        <dbReference type="SAM" id="Phobius"/>
    </source>
</evidence>
<accession>A0A6F9DB07</accession>
<dbReference type="PANTHER" id="PTHR43908:SF3">
    <property type="entry name" value="AT29763P-RELATED"/>
    <property type="match status" value="1"/>
</dbReference>
<dbReference type="InterPro" id="IPR018253">
    <property type="entry name" value="DnaJ_domain_CS"/>
</dbReference>
<evidence type="ECO:0000256" key="3">
    <source>
        <dbReference type="ARBA" id="ARBA00022824"/>
    </source>
</evidence>
<feature type="compositionally biased region" description="Low complexity" evidence="6">
    <location>
        <begin position="52"/>
        <end position="62"/>
    </location>
</feature>
<keyword evidence="5 7" id="KW-0472">Membrane</keyword>
<proteinExistence type="evidence at transcript level"/>
<dbReference type="PROSITE" id="PS50076">
    <property type="entry name" value="DNAJ_2"/>
    <property type="match status" value="1"/>
</dbReference>
<feature type="compositionally biased region" description="Polar residues" evidence="6">
    <location>
        <begin position="70"/>
        <end position="91"/>
    </location>
</feature>
<dbReference type="CDD" id="cd06257">
    <property type="entry name" value="DnaJ"/>
    <property type="match status" value="1"/>
</dbReference>
<dbReference type="Pfam" id="PF00226">
    <property type="entry name" value="DnaJ"/>
    <property type="match status" value="1"/>
</dbReference>
<dbReference type="Gene3D" id="1.10.287.110">
    <property type="entry name" value="DnaJ domain"/>
    <property type="match status" value="1"/>
</dbReference>
<sequence length="372" mass="43196">MESNREEAQKCLRIAQTAYSKGDTDKAQRFLKKSNKLYPLKQAEELLERILNSSSKSSNHSSTRQKKPSGGSQSMPDFSNLHGSSAESTPKYTAEQKGLVDKVNKVKDFYDILGVTKEANDNELKKAYRKMALQLHPDKNSAPGATDAFKAVGKAYAVLSDTEQRRRYDLYGPEEVQVNRRRRRNSSDNEDMEFDPNEFFNMFFGGGYPNENVRVFRQGNTYYYDRRAQHRHQNHETHQGNPVVWIQLLPILLIFIMSLFGNLFVSDPVYSLHRKGEYAYQKHTVNLNVRYFVRKDFEKQYKQGGISLQRLEETIEADYVENLRSGCYQERINKENMRRKGLYFGSQDIVNRAEKMTTPSCEKLEKLFNRPG</sequence>
<dbReference type="InterPro" id="IPR036869">
    <property type="entry name" value="J_dom_sf"/>
</dbReference>
<dbReference type="InterPro" id="IPR001623">
    <property type="entry name" value="DnaJ_domain"/>
</dbReference>
<dbReference type="SUPFAM" id="SSF46565">
    <property type="entry name" value="Chaperone J-domain"/>
    <property type="match status" value="1"/>
</dbReference>